<reference evidence="6 7" key="1">
    <citation type="submission" date="2021-03" db="EMBL/GenBank/DDBJ databases">
        <title>Sequencing the genomes of 1000 actinobacteria strains.</title>
        <authorList>
            <person name="Klenk H.-P."/>
        </authorList>
    </citation>
    <scope>NUCLEOTIDE SEQUENCE [LARGE SCALE GENOMIC DNA]</scope>
    <source>
        <strain evidence="6 7">DSM 44580</strain>
    </source>
</reference>
<protein>
    <recommendedName>
        <fullName evidence="5">DUF4349 domain-containing protein</fullName>
    </recommendedName>
</protein>
<evidence type="ECO:0000313" key="7">
    <source>
        <dbReference type="Proteomes" id="UP001519363"/>
    </source>
</evidence>
<keyword evidence="1" id="KW-0175">Coiled coil</keyword>
<dbReference type="Proteomes" id="UP001519363">
    <property type="component" value="Unassembled WGS sequence"/>
</dbReference>
<evidence type="ECO:0000256" key="4">
    <source>
        <dbReference type="SAM" id="SignalP"/>
    </source>
</evidence>
<evidence type="ECO:0000313" key="6">
    <source>
        <dbReference type="EMBL" id="MBP2475978.1"/>
    </source>
</evidence>
<feature type="region of interest" description="Disordered" evidence="2">
    <location>
        <begin position="30"/>
        <end position="72"/>
    </location>
</feature>
<keyword evidence="3" id="KW-0812">Transmembrane</keyword>
<sequence length="296" mass="31031">MAKRSLLALGALGLVLLAGCSGNGRETAAVAPAGPNAASDRNTQSYGGGGAAEKQAAPPEQPKTEAQPTDARQLIRTARVELRVEDVAEALRKAQEQARAAGGFASDENTREQRASLTLRVPADKLDAVLDGLGGLGKVEVREQRSQDVTDQLVDTKSRLDSARASVDRVRALLDRAGTVGEVVQVEGELTKRQAELESLQRRLESMSRQVAMATVTVQLVRTDQAVAPSGGSLKSAFDAGWRAFLAVLNGILMALAAALPFLVLFGAVGALVVVLVRRRKTARPGPVAPAEGTEA</sequence>
<feature type="domain" description="DUF4349" evidence="5">
    <location>
        <begin position="72"/>
        <end position="273"/>
    </location>
</feature>
<dbReference type="RefSeq" id="WP_086784291.1">
    <property type="nucleotide sequence ID" value="NZ_JAGIOO010000001.1"/>
</dbReference>
<gene>
    <name evidence="6" type="ORF">JOF53_004850</name>
</gene>
<feature type="coiled-coil region" evidence="1">
    <location>
        <begin position="183"/>
        <end position="217"/>
    </location>
</feature>
<accession>A0ABS5AHC2</accession>
<feature type="signal peptide" evidence="4">
    <location>
        <begin position="1"/>
        <end position="20"/>
    </location>
</feature>
<keyword evidence="4" id="KW-0732">Signal</keyword>
<comment type="caution">
    <text evidence="6">The sequence shown here is derived from an EMBL/GenBank/DDBJ whole genome shotgun (WGS) entry which is preliminary data.</text>
</comment>
<dbReference type="Pfam" id="PF14257">
    <property type="entry name" value="DUF4349"/>
    <property type="match status" value="1"/>
</dbReference>
<keyword evidence="3" id="KW-0472">Membrane</keyword>
<evidence type="ECO:0000256" key="2">
    <source>
        <dbReference type="SAM" id="MobiDB-lite"/>
    </source>
</evidence>
<keyword evidence="7" id="KW-1185">Reference proteome</keyword>
<keyword evidence="3" id="KW-1133">Transmembrane helix</keyword>
<evidence type="ECO:0000259" key="5">
    <source>
        <dbReference type="Pfam" id="PF14257"/>
    </source>
</evidence>
<evidence type="ECO:0000256" key="1">
    <source>
        <dbReference type="SAM" id="Coils"/>
    </source>
</evidence>
<organism evidence="6 7">
    <name type="scientific">Crossiella equi</name>
    <dbReference type="NCBI Taxonomy" id="130796"/>
    <lineage>
        <taxon>Bacteria</taxon>
        <taxon>Bacillati</taxon>
        <taxon>Actinomycetota</taxon>
        <taxon>Actinomycetes</taxon>
        <taxon>Pseudonocardiales</taxon>
        <taxon>Pseudonocardiaceae</taxon>
        <taxon>Crossiella</taxon>
    </lineage>
</organism>
<name>A0ABS5AHC2_9PSEU</name>
<proteinExistence type="predicted"/>
<dbReference type="InterPro" id="IPR025645">
    <property type="entry name" value="DUF4349"/>
</dbReference>
<evidence type="ECO:0000256" key="3">
    <source>
        <dbReference type="SAM" id="Phobius"/>
    </source>
</evidence>
<feature type="chain" id="PRO_5047251603" description="DUF4349 domain-containing protein" evidence="4">
    <location>
        <begin position="21"/>
        <end position="296"/>
    </location>
</feature>
<dbReference type="PROSITE" id="PS51257">
    <property type="entry name" value="PROKAR_LIPOPROTEIN"/>
    <property type="match status" value="1"/>
</dbReference>
<feature type="transmembrane region" description="Helical" evidence="3">
    <location>
        <begin position="244"/>
        <end position="277"/>
    </location>
</feature>
<dbReference type="EMBL" id="JAGIOO010000001">
    <property type="protein sequence ID" value="MBP2475978.1"/>
    <property type="molecule type" value="Genomic_DNA"/>
</dbReference>